<comment type="subcellular location">
    <subcellularLocation>
        <location evidence="1">Nucleus</location>
    </subcellularLocation>
</comment>
<accession>A0AAD7W5A3</accession>
<comment type="similarity">
    <text evidence="4">Belongs to the RFX family.</text>
</comment>
<keyword evidence="2" id="KW-0238">DNA-binding</keyword>
<feature type="domain" description="RFX-type winged-helix" evidence="6">
    <location>
        <begin position="118"/>
        <end position="197"/>
    </location>
</feature>
<dbReference type="AlphaFoldDB" id="A0AAD7W5A3"/>
<evidence type="ECO:0000256" key="2">
    <source>
        <dbReference type="ARBA" id="ARBA00023125"/>
    </source>
</evidence>
<evidence type="ECO:0000313" key="8">
    <source>
        <dbReference type="Proteomes" id="UP001221898"/>
    </source>
</evidence>
<dbReference type="Pfam" id="PF18326">
    <property type="entry name" value="RFX5_N"/>
    <property type="match status" value="1"/>
</dbReference>
<dbReference type="SUPFAM" id="SSF46785">
    <property type="entry name" value="Winged helix' DNA-binding domain"/>
    <property type="match status" value="1"/>
</dbReference>
<evidence type="ECO:0000256" key="4">
    <source>
        <dbReference type="ARBA" id="ARBA00061114"/>
    </source>
</evidence>
<dbReference type="InterPro" id="IPR036390">
    <property type="entry name" value="WH_DNA-bd_sf"/>
</dbReference>
<dbReference type="PANTHER" id="PTHR12619">
    <property type="entry name" value="RFX TRANSCRIPTION FACTOR FAMILY"/>
    <property type="match status" value="1"/>
</dbReference>
<dbReference type="GO" id="GO:0000978">
    <property type="term" value="F:RNA polymerase II cis-regulatory region sequence-specific DNA binding"/>
    <property type="evidence" value="ECO:0007669"/>
    <property type="project" value="TreeGrafter"/>
</dbReference>
<proteinExistence type="inferred from homology"/>
<feature type="region of interest" description="Disordered" evidence="5">
    <location>
        <begin position="278"/>
        <end position="335"/>
    </location>
</feature>
<evidence type="ECO:0000256" key="3">
    <source>
        <dbReference type="ARBA" id="ARBA00023242"/>
    </source>
</evidence>
<dbReference type="PANTHER" id="PTHR12619:SF18">
    <property type="entry name" value="DNA-BINDING PROTEIN RFX5"/>
    <property type="match status" value="1"/>
</dbReference>
<dbReference type="Proteomes" id="UP001221898">
    <property type="component" value="Unassembled WGS sequence"/>
</dbReference>
<dbReference type="PROSITE" id="PS51526">
    <property type="entry name" value="RFX_DBD"/>
    <property type="match status" value="1"/>
</dbReference>
<gene>
    <name evidence="7" type="ORF">AAFF_G00220840</name>
</gene>
<evidence type="ECO:0000256" key="1">
    <source>
        <dbReference type="ARBA" id="ARBA00004123"/>
    </source>
</evidence>
<dbReference type="InterPro" id="IPR039779">
    <property type="entry name" value="RFX-like"/>
</dbReference>
<dbReference type="GO" id="GO:0005634">
    <property type="term" value="C:nucleus"/>
    <property type="evidence" value="ECO:0007669"/>
    <property type="project" value="UniProtKB-SubCell"/>
</dbReference>
<evidence type="ECO:0000259" key="6">
    <source>
        <dbReference type="PROSITE" id="PS51526"/>
    </source>
</evidence>
<dbReference type="Gene3D" id="6.10.140.1290">
    <property type="match status" value="1"/>
</dbReference>
<name>A0AAD7W5A3_9TELE</name>
<keyword evidence="3" id="KW-0539">Nucleus</keyword>
<comment type="caution">
    <text evidence="7">The sequence shown here is derived from an EMBL/GenBank/DDBJ whole genome shotgun (WGS) entry which is preliminary data.</text>
</comment>
<feature type="region of interest" description="Disordered" evidence="5">
    <location>
        <begin position="1"/>
        <end position="51"/>
    </location>
</feature>
<dbReference type="Pfam" id="PF02257">
    <property type="entry name" value="RFX_DNA_binding"/>
    <property type="match status" value="1"/>
</dbReference>
<keyword evidence="8" id="KW-1185">Reference proteome</keyword>
<evidence type="ECO:0000313" key="7">
    <source>
        <dbReference type="EMBL" id="KAJ8383384.1"/>
    </source>
</evidence>
<dbReference type="InterPro" id="IPR003150">
    <property type="entry name" value="DNA-bd_RFX"/>
</dbReference>
<feature type="compositionally biased region" description="Basic and acidic residues" evidence="5">
    <location>
        <begin position="18"/>
        <end position="31"/>
    </location>
</feature>
<dbReference type="Gene3D" id="1.10.10.10">
    <property type="entry name" value="Winged helix-like DNA-binding domain superfamily/Winged helix DNA-binding domain"/>
    <property type="match status" value="1"/>
</dbReference>
<dbReference type="InterPro" id="IPR036388">
    <property type="entry name" value="WH-like_DNA-bd_sf"/>
</dbReference>
<protein>
    <recommendedName>
        <fullName evidence="6">RFX-type winged-helix domain-containing protein</fullName>
    </recommendedName>
</protein>
<feature type="region of interest" description="Disordered" evidence="5">
    <location>
        <begin position="390"/>
        <end position="433"/>
    </location>
</feature>
<reference evidence="7" key="1">
    <citation type="journal article" date="2023" name="Science">
        <title>Genome structures resolve the early diversification of teleost fishes.</title>
        <authorList>
            <person name="Parey E."/>
            <person name="Louis A."/>
            <person name="Montfort J."/>
            <person name="Bouchez O."/>
            <person name="Roques C."/>
            <person name="Iampietro C."/>
            <person name="Lluch J."/>
            <person name="Castinel A."/>
            <person name="Donnadieu C."/>
            <person name="Desvignes T."/>
            <person name="Floi Bucao C."/>
            <person name="Jouanno E."/>
            <person name="Wen M."/>
            <person name="Mejri S."/>
            <person name="Dirks R."/>
            <person name="Jansen H."/>
            <person name="Henkel C."/>
            <person name="Chen W.J."/>
            <person name="Zahm M."/>
            <person name="Cabau C."/>
            <person name="Klopp C."/>
            <person name="Thompson A.W."/>
            <person name="Robinson-Rechavi M."/>
            <person name="Braasch I."/>
            <person name="Lecointre G."/>
            <person name="Bobe J."/>
            <person name="Postlethwait J.H."/>
            <person name="Berthelot C."/>
            <person name="Roest Crollius H."/>
            <person name="Guiguen Y."/>
        </authorList>
    </citation>
    <scope>NUCLEOTIDE SEQUENCE</scope>
    <source>
        <strain evidence="7">NC1722</strain>
    </source>
</reference>
<dbReference type="FunFam" id="1.10.10.10:FF:000128">
    <property type="entry name" value="DNA-binding protein RFX5 isoform X1"/>
    <property type="match status" value="1"/>
</dbReference>
<dbReference type="EMBL" id="JAINUG010000294">
    <property type="protein sequence ID" value="KAJ8383384.1"/>
    <property type="molecule type" value="Genomic_DNA"/>
</dbReference>
<dbReference type="GO" id="GO:0000981">
    <property type="term" value="F:DNA-binding transcription factor activity, RNA polymerase II-specific"/>
    <property type="evidence" value="ECO:0007669"/>
    <property type="project" value="TreeGrafter"/>
</dbReference>
<sequence>MESEEDPRSPWWYPDAGFHGDERTAMAEDGPRAATPSRDGDSLDPGELGSEPSMLLQKLRSNISKNIQSKVDFILQEVQRFSDSGKLYLYLQLPSGPGMTEKSGSDSSSFNTSDQLHACNWIRSHLEEHTDTCLPKQDVYEAYRRYCDSLQYRPLSAANFGKIIRDIFPNIKARRLGCSFLDSAVDTYCYSGIRRKSVLNMPLLPSLDLKNDPSELTELVQTYKQEVTEAACELICDWAQKILKRSFDTVVEIARFLVQEHIVNPRCSQAELVTSAALAGGPPKPHKVIKRTAAPPKGEGEGGGSDTKKDRERGGQTSPGKPAHGEKLGRGGSAALGGRDLQVEAVMKRYPQLLPRGSVPEKAPGVVGGVFNMILPSGVSLSYPEREKAPPVAMATPAPPTAPPRTASWCRAPEDLSQSGPQMLRPATREPRP</sequence>
<organism evidence="7 8">
    <name type="scientific">Aldrovandia affinis</name>
    <dbReference type="NCBI Taxonomy" id="143900"/>
    <lineage>
        <taxon>Eukaryota</taxon>
        <taxon>Metazoa</taxon>
        <taxon>Chordata</taxon>
        <taxon>Craniata</taxon>
        <taxon>Vertebrata</taxon>
        <taxon>Euteleostomi</taxon>
        <taxon>Actinopterygii</taxon>
        <taxon>Neopterygii</taxon>
        <taxon>Teleostei</taxon>
        <taxon>Notacanthiformes</taxon>
        <taxon>Halosauridae</taxon>
        <taxon>Aldrovandia</taxon>
    </lineage>
</organism>
<evidence type="ECO:0000256" key="5">
    <source>
        <dbReference type="SAM" id="MobiDB-lite"/>
    </source>
</evidence>